<gene>
    <name evidence="4" type="ORF">CHC_T00005862001</name>
</gene>
<dbReference type="Proteomes" id="UP000012073">
    <property type="component" value="Unassembled WGS sequence"/>
</dbReference>
<protein>
    <recommendedName>
        <fullName evidence="3">ASPIC/UnbV domain-containing protein</fullName>
    </recommendedName>
</protein>
<feature type="signal peptide" evidence="2">
    <location>
        <begin position="1"/>
        <end position="25"/>
    </location>
</feature>
<sequence length="513" mass="56617">MTSILLTRVILLLFLSFFTHNAALAFNPVKPRFRDVTEAAGIEVRRLKKYGGPSVSDLDNDGYPDLLFCHHGGPHAAIYFNDRKGGFIKNSWSLWSDMHGIAVTPRTPKSLAKLISISSGGGKGLNPSAPQIFQVDSSTRNITEITSQMGIQAAKGRQRTAIYLNMKFNKNHKYPDVIFTNAQPKIHNRDWQYAFESDGKRYSRRNLKGYERNPNWYISATDLENDGTMEIIGYQDLSFFKLIGPFRFKEITADVLPPGTPTTGTVAVAEFDMDNDGDMDLYVARTKTGDLKWLNRSLPSFPDLLLENVNGKYVDVSKRAGVPTTSTSRGVSTADLNNDGYVDIVVPQYASSDIVLLNQGDGTFKKVFGLIRRPSNVRGDHVAAVDYDLDGRVDLVVSQGDQHDESKGGSYRILNNRLPPSGNRKWLSVRVGNAPDGSATALHALVQVMVGGMTMTRRVGSTGDAISRSFLETVHFGLGSRGKVDKVVVRWTSGFQVVKRRVPANTKLSVGSF</sequence>
<dbReference type="Gene3D" id="2.130.10.130">
    <property type="entry name" value="Integrin alpha, N-terminal"/>
    <property type="match status" value="1"/>
</dbReference>
<evidence type="ECO:0000256" key="2">
    <source>
        <dbReference type="SAM" id="SignalP"/>
    </source>
</evidence>
<dbReference type="InterPro" id="IPR028994">
    <property type="entry name" value="Integrin_alpha_N"/>
</dbReference>
<proteinExistence type="predicted"/>
<dbReference type="EMBL" id="HG001860">
    <property type="protein sequence ID" value="CDF37679.1"/>
    <property type="molecule type" value="Genomic_DNA"/>
</dbReference>
<accession>R7QHW9</accession>
<feature type="chain" id="PRO_5004442759" description="ASPIC/UnbV domain-containing protein" evidence="2">
    <location>
        <begin position="26"/>
        <end position="513"/>
    </location>
</feature>
<evidence type="ECO:0000313" key="5">
    <source>
        <dbReference type="Proteomes" id="UP000012073"/>
    </source>
</evidence>
<evidence type="ECO:0000256" key="1">
    <source>
        <dbReference type="ARBA" id="ARBA00022729"/>
    </source>
</evidence>
<keyword evidence="5" id="KW-1185">Reference proteome</keyword>
<dbReference type="Pfam" id="PF07593">
    <property type="entry name" value="UnbV_ASPIC"/>
    <property type="match status" value="1"/>
</dbReference>
<keyword evidence="1 2" id="KW-0732">Signal</keyword>
<organism evidence="4 5">
    <name type="scientific">Chondrus crispus</name>
    <name type="common">Carrageen Irish moss</name>
    <name type="synonym">Polymorpha crispa</name>
    <dbReference type="NCBI Taxonomy" id="2769"/>
    <lineage>
        <taxon>Eukaryota</taxon>
        <taxon>Rhodophyta</taxon>
        <taxon>Florideophyceae</taxon>
        <taxon>Rhodymeniophycidae</taxon>
        <taxon>Gigartinales</taxon>
        <taxon>Gigartinaceae</taxon>
        <taxon>Chondrus</taxon>
    </lineage>
</organism>
<dbReference type="OrthoDB" id="10051983at2759"/>
<dbReference type="SUPFAM" id="SSF69318">
    <property type="entry name" value="Integrin alpha N-terminal domain"/>
    <property type="match status" value="2"/>
</dbReference>
<dbReference type="RefSeq" id="XP_005717550.1">
    <property type="nucleotide sequence ID" value="XM_005717493.1"/>
</dbReference>
<dbReference type="KEGG" id="ccp:CHC_T00005862001"/>
<dbReference type="PANTHER" id="PTHR16026">
    <property type="entry name" value="CARTILAGE ACIDIC PROTEIN 1"/>
    <property type="match status" value="1"/>
</dbReference>
<dbReference type="InterPro" id="IPR013517">
    <property type="entry name" value="FG-GAP"/>
</dbReference>
<dbReference type="InterPro" id="IPR011519">
    <property type="entry name" value="UnbV_ASPIC"/>
</dbReference>
<dbReference type="Pfam" id="PF13517">
    <property type="entry name" value="FG-GAP_3"/>
    <property type="match status" value="1"/>
</dbReference>
<evidence type="ECO:0000259" key="3">
    <source>
        <dbReference type="Pfam" id="PF07593"/>
    </source>
</evidence>
<reference evidence="5" key="1">
    <citation type="journal article" date="2013" name="Proc. Natl. Acad. Sci. U.S.A.">
        <title>Genome structure and metabolic features in the red seaweed Chondrus crispus shed light on evolution of the Archaeplastida.</title>
        <authorList>
            <person name="Collen J."/>
            <person name="Porcel B."/>
            <person name="Carre W."/>
            <person name="Ball S.G."/>
            <person name="Chaparro C."/>
            <person name="Tonon T."/>
            <person name="Barbeyron T."/>
            <person name="Michel G."/>
            <person name="Noel B."/>
            <person name="Valentin K."/>
            <person name="Elias M."/>
            <person name="Artiguenave F."/>
            <person name="Arun A."/>
            <person name="Aury J.M."/>
            <person name="Barbosa-Neto J.F."/>
            <person name="Bothwell J.H."/>
            <person name="Bouget F.Y."/>
            <person name="Brillet L."/>
            <person name="Cabello-Hurtado F."/>
            <person name="Capella-Gutierrez S."/>
            <person name="Charrier B."/>
            <person name="Cladiere L."/>
            <person name="Cock J.M."/>
            <person name="Coelho S.M."/>
            <person name="Colleoni C."/>
            <person name="Czjzek M."/>
            <person name="Da Silva C."/>
            <person name="Delage L."/>
            <person name="Denoeud F."/>
            <person name="Deschamps P."/>
            <person name="Dittami S.M."/>
            <person name="Gabaldon T."/>
            <person name="Gachon C.M."/>
            <person name="Groisillier A."/>
            <person name="Herve C."/>
            <person name="Jabbari K."/>
            <person name="Katinka M."/>
            <person name="Kloareg B."/>
            <person name="Kowalczyk N."/>
            <person name="Labadie K."/>
            <person name="Leblanc C."/>
            <person name="Lopez P.J."/>
            <person name="McLachlan D.H."/>
            <person name="Meslet-Cladiere L."/>
            <person name="Moustafa A."/>
            <person name="Nehr Z."/>
            <person name="Nyvall Collen P."/>
            <person name="Panaud O."/>
            <person name="Partensky F."/>
            <person name="Poulain J."/>
            <person name="Rensing S.A."/>
            <person name="Rousvoal S."/>
            <person name="Samson G."/>
            <person name="Symeonidi A."/>
            <person name="Weissenbach J."/>
            <person name="Zambounis A."/>
            <person name="Wincker P."/>
            <person name="Boyen C."/>
        </authorList>
    </citation>
    <scope>NUCLEOTIDE SEQUENCE [LARGE SCALE GENOMIC DNA]</scope>
    <source>
        <strain evidence="5">cv. Stackhouse</strain>
    </source>
</reference>
<dbReference type="AlphaFoldDB" id="R7QHW9"/>
<feature type="domain" description="ASPIC/UnbV" evidence="3">
    <location>
        <begin position="444"/>
        <end position="508"/>
    </location>
</feature>
<dbReference type="Gramene" id="CDF37679">
    <property type="protein sequence ID" value="CDF37679"/>
    <property type="gene ID" value="CHC_T00005862001"/>
</dbReference>
<dbReference type="InterPro" id="IPR027039">
    <property type="entry name" value="Crtac1"/>
</dbReference>
<dbReference type="GeneID" id="17325267"/>
<dbReference type="PANTHER" id="PTHR16026:SF0">
    <property type="entry name" value="CARTILAGE ACIDIC PROTEIN 1"/>
    <property type="match status" value="1"/>
</dbReference>
<evidence type="ECO:0000313" key="4">
    <source>
        <dbReference type="EMBL" id="CDF37679.1"/>
    </source>
</evidence>
<name>R7QHW9_CHOCR</name>